<dbReference type="PANTHER" id="PTHR33990">
    <property type="entry name" value="PROTEIN YJDN-RELATED"/>
    <property type="match status" value="1"/>
</dbReference>
<evidence type="ECO:0000313" key="4">
    <source>
        <dbReference type="Proteomes" id="UP000549695"/>
    </source>
</evidence>
<dbReference type="InterPro" id="IPR028973">
    <property type="entry name" value="PhnB-like"/>
</dbReference>
<accession>A0A852VX16</accession>
<organism evidence="3 4">
    <name type="scientific">Pseudonocardia alni</name>
    <name type="common">Amycolata alni</name>
    <dbReference type="NCBI Taxonomy" id="33907"/>
    <lineage>
        <taxon>Bacteria</taxon>
        <taxon>Bacillati</taxon>
        <taxon>Actinomycetota</taxon>
        <taxon>Actinomycetes</taxon>
        <taxon>Pseudonocardiales</taxon>
        <taxon>Pseudonocardiaceae</taxon>
        <taxon>Pseudonocardia</taxon>
    </lineage>
</organism>
<evidence type="ECO:0000313" key="3">
    <source>
        <dbReference type="EMBL" id="NYG01363.1"/>
    </source>
</evidence>
<name>A0A852VX16_PSEA5</name>
<reference evidence="3 4" key="1">
    <citation type="submission" date="2020-07" db="EMBL/GenBank/DDBJ databases">
        <title>Sequencing the genomes of 1000 actinobacteria strains.</title>
        <authorList>
            <person name="Klenk H.-P."/>
        </authorList>
    </citation>
    <scope>NUCLEOTIDE SEQUENCE [LARGE SCALE GENOMIC DNA]</scope>
    <source>
        <strain evidence="3 4">DSM 44749</strain>
    </source>
</reference>
<feature type="region of interest" description="Disordered" evidence="1">
    <location>
        <begin position="64"/>
        <end position="85"/>
    </location>
</feature>
<dbReference type="Pfam" id="PF06983">
    <property type="entry name" value="3-dmu-9_3-mt"/>
    <property type="match status" value="1"/>
</dbReference>
<dbReference type="Gene3D" id="3.10.180.10">
    <property type="entry name" value="2,3-Dihydroxybiphenyl 1,2-Dioxygenase, domain 1"/>
    <property type="match status" value="1"/>
</dbReference>
<evidence type="ECO:0000256" key="1">
    <source>
        <dbReference type="SAM" id="MobiDB-lite"/>
    </source>
</evidence>
<gene>
    <name evidence="3" type="ORF">HDA37_001648</name>
</gene>
<dbReference type="PANTHER" id="PTHR33990:SF1">
    <property type="entry name" value="PROTEIN YJDN"/>
    <property type="match status" value="1"/>
</dbReference>
<dbReference type="InterPro" id="IPR029068">
    <property type="entry name" value="Glyas_Bleomycin-R_OHBP_Dase"/>
</dbReference>
<evidence type="ECO:0000259" key="2">
    <source>
        <dbReference type="Pfam" id="PF06983"/>
    </source>
</evidence>
<dbReference type="GeneID" id="98051432"/>
<protein>
    <submittedName>
        <fullName evidence="3">PhnB protein</fullName>
    </submittedName>
</protein>
<comment type="caution">
    <text evidence="3">The sequence shown here is derived from an EMBL/GenBank/DDBJ whole genome shotgun (WGS) entry which is preliminary data.</text>
</comment>
<dbReference type="AlphaFoldDB" id="A0A852VX16"/>
<sequence>MPVQMTPYLHFDRRAREAMEFYRSVLGGELQIMTFGDMGAEGPVPPPDGVMHAYLGTPDGFALMASDGDPRHPTGAPSGISVSLSGDDPEKLRGFFAGLAEGGVVDVAMEKQMWGDEFGQLTDRFGVRWLVNASAPTG</sequence>
<dbReference type="EMBL" id="JACCCZ010000001">
    <property type="protein sequence ID" value="NYG01363.1"/>
    <property type="molecule type" value="Genomic_DNA"/>
</dbReference>
<feature type="domain" description="PhnB-like" evidence="2">
    <location>
        <begin position="4"/>
        <end position="131"/>
    </location>
</feature>
<dbReference type="Proteomes" id="UP000549695">
    <property type="component" value="Unassembled WGS sequence"/>
</dbReference>
<dbReference type="SUPFAM" id="SSF54593">
    <property type="entry name" value="Glyoxalase/Bleomycin resistance protein/Dihydroxybiphenyl dioxygenase"/>
    <property type="match status" value="1"/>
</dbReference>
<proteinExistence type="predicted"/>
<dbReference type="RefSeq" id="WP_179760752.1">
    <property type="nucleotide sequence ID" value="NZ_BAAAJZ010000002.1"/>
</dbReference>
<dbReference type="CDD" id="cd06588">
    <property type="entry name" value="PhnB_like"/>
    <property type="match status" value="1"/>
</dbReference>
<keyword evidence="4" id="KW-1185">Reference proteome</keyword>